<dbReference type="AlphaFoldDB" id="A0A1F5PEN5"/>
<name>A0A1F5PEN5_9BACT</name>
<proteinExistence type="predicted"/>
<organism evidence="1 2">
    <name type="scientific">Candidatus Doudnabacteria bacterium RIFCSPHIGHO2_01_FULL_50_11</name>
    <dbReference type="NCBI Taxonomy" id="1817828"/>
    <lineage>
        <taxon>Bacteria</taxon>
        <taxon>Candidatus Doudnaibacteriota</taxon>
    </lineage>
</organism>
<gene>
    <name evidence="1" type="ORF">A2722_01180</name>
</gene>
<protein>
    <submittedName>
        <fullName evidence="1">Uncharacterized protein</fullName>
    </submittedName>
</protein>
<dbReference type="Proteomes" id="UP000178377">
    <property type="component" value="Unassembled WGS sequence"/>
</dbReference>
<comment type="caution">
    <text evidence="1">The sequence shown here is derived from an EMBL/GenBank/DDBJ whole genome shotgun (WGS) entry which is preliminary data.</text>
</comment>
<evidence type="ECO:0000313" key="1">
    <source>
        <dbReference type="EMBL" id="OGE88214.1"/>
    </source>
</evidence>
<dbReference type="EMBL" id="MFEO01000036">
    <property type="protein sequence ID" value="OGE88214.1"/>
    <property type="molecule type" value="Genomic_DNA"/>
</dbReference>
<sequence>MGRICLVLPGNSFHANVQPQSWDRIDKEQAGLPAIGASGVPVSVCYQALDFEFFPWIRENSKRYPSIELTSAPFSHPLLPLLDEKQQAWEMSQRVMGGPVCFFPEFYAPKAHLIPEAFLVLAAYTAAYSVGTEYADGDTPALEQPYVDREFAKHAAISHGGKSGLVMKAFEPILKAFFDFQRDPVTAIEGVSPLDRLLDKMKAVADSTDEIIIIPLDLEAPYVGSLWGGKIWELLFDGIVRGNLSSYFISLKDALAELAPRAVKTRRPHRMVGQKWIKYEVQYRYACQIGSFQPRNDRHHMLLSIAGGSDVLAGLQVMVDGAKTFKAMDIDARCKDLQIGFNQEIVDVCYDAANALRKKGSLVEKIERRMSQDSSLAASLLMQKILAWARANSL</sequence>
<reference evidence="1 2" key="1">
    <citation type="journal article" date="2016" name="Nat. Commun.">
        <title>Thousands of microbial genomes shed light on interconnected biogeochemical processes in an aquifer system.</title>
        <authorList>
            <person name="Anantharaman K."/>
            <person name="Brown C.T."/>
            <person name="Hug L.A."/>
            <person name="Sharon I."/>
            <person name="Castelle C.J."/>
            <person name="Probst A.J."/>
            <person name="Thomas B.C."/>
            <person name="Singh A."/>
            <person name="Wilkins M.J."/>
            <person name="Karaoz U."/>
            <person name="Brodie E.L."/>
            <person name="Williams K.H."/>
            <person name="Hubbard S.S."/>
            <person name="Banfield J.F."/>
        </authorList>
    </citation>
    <scope>NUCLEOTIDE SEQUENCE [LARGE SCALE GENOMIC DNA]</scope>
</reference>
<accession>A0A1F5PEN5</accession>
<evidence type="ECO:0000313" key="2">
    <source>
        <dbReference type="Proteomes" id="UP000178377"/>
    </source>
</evidence>
<dbReference type="STRING" id="1817828.A2722_01180"/>